<feature type="domain" description="Ketoreductase" evidence="11">
    <location>
        <begin position="7"/>
        <end position="182"/>
    </location>
</feature>
<comment type="pathway">
    <text evidence="2">Lipid metabolism; sphingolipid metabolism.</text>
</comment>
<dbReference type="InterPro" id="IPR057326">
    <property type="entry name" value="KR_dom"/>
</dbReference>
<dbReference type="PANTHER" id="PTHR43550:SF3">
    <property type="entry name" value="3-KETODIHYDROSPHINGOSINE REDUCTASE"/>
    <property type="match status" value="1"/>
</dbReference>
<keyword evidence="8" id="KW-0443">Lipid metabolism</keyword>
<dbReference type="InterPro" id="IPR002347">
    <property type="entry name" value="SDR_fam"/>
</dbReference>
<evidence type="ECO:0000256" key="4">
    <source>
        <dbReference type="ARBA" id="ARBA00022824"/>
    </source>
</evidence>
<evidence type="ECO:0000313" key="13">
    <source>
        <dbReference type="Proteomes" id="UP000887023"/>
    </source>
</evidence>
<keyword evidence="5" id="KW-0521">NADP</keyword>
<dbReference type="CDD" id="cd08939">
    <property type="entry name" value="KDSR-like_SDR_c"/>
    <property type="match status" value="1"/>
</dbReference>
<evidence type="ECO:0000256" key="5">
    <source>
        <dbReference type="ARBA" id="ARBA00022857"/>
    </source>
</evidence>
<evidence type="ECO:0000259" key="11">
    <source>
        <dbReference type="SMART" id="SM00822"/>
    </source>
</evidence>
<name>A0ABX8S3N0_9ACTN</name>
<keyword evidence="10" id="KW-0812">Transmembrane</keyword>
<dbReference type="RefSeq" id="WP_169797494.1">
    <property type="nucleotide sequence ID" value="NZ_CBCRUZ010000001.1"/>
</dbReference>
<protein>
    <recommendedName>
        <fullName evidence="9">3-dehydrosphinganine reductase</fullName>
        <ecNumber evidence="9">1.1.1.102</ecNumber>
    </recommendedName>
</protein>
<reference evidence="12" key="1">
    <citation type="submission" date="2021-07" db="EMBL/GenBank/DDBJ databases">
        <title>Candidatus Kaistella beijingensis sp. nov. isolated from a municipal wastewater treatment plant is involved in sludge foaming.</title>
        <authorList>
            <person name="Song Y."/>
            <person name="Liu S.-J."/>
        </authorList>
    </citation>
    <scope>NUCLEOTIDE SEQUENCE</scope>
    <source>
        <strain evidence="12">DSM 43998</strain>
    </source>
</reference>
<keyword evidence="7" id="KW-0560">Oxidoreductase</keyword>
<evidence type="ECO:0000256" key="2">
    <source>
        <dbReference type="ARBA" id="ARBA00004760"/>
    </source>
</evidence>
<evidence type="ECO:0000256" key="1">
    <source>
        <dbReference type="ARBA" id="ARBA00004240"/>
    </source>
</evidence>
<evidence type="ECO:0000256" key="7">
    <source>
        <dbReference type="ARBA" id="ARBA00023002"/>
    </source>
</evidence>
<dbReference type="InterPro" id="IPR045022">
    <property type="entry name" value="KDSR-like"/>
</dbReference>
<keyword evidence="4" id="KW-0256">Endoplasmic reticulum</keyword>
<dbReference type="InterPro" id="IPR036291">
    <property type="entry name" value="NAD(P)-bd_dom_sf"/>
</dbReference>
<organism evidence="12 13">
    <name type="scientific">Skermania pinensis</name>
    <dbReference type="NCBI Taxonomy" id="39122"/>
    <lineage>
        <taxon>Bacteria</taxon>
        <taxon>Bacillati</taxon>
        <taxon>Actinomycetota</taxon>
        <taxon>Actinomycetes</taxon>
        <taxon>Mycobacteriales</taxon>
        <taxon>Gordoniaceae</taxon>
        <taxon>Skermania</taxon>
    </lineage>
</organism>
<evidence type="ECO:0000256" key="9">
    <source>
        <dbReference type="ARBA" id="ARBA00026112"/>
    </source>
</evidence>
<dbReference type="PRINTS" id="PR00081">
    <property type="entry name" value="GDHRDH"/>
</dbReference>
<dbReference type="Proteomes" id="UP000887023">
    <property type="component" value="Chromosome"/>
</dbReference>
<evidence type="ECO:0000256" key="3">
    <source>
        <dbReference type="ARBA" id="ARBA00004991"/>
    </source>
</evidence>
<feature type="transmembrane region" description="Helical" evidence="10">
    <location>
        <begin position="135"/>
        <end position="153"/>
    </location>
</feature>
<dbReference type="PANTHER" id="PTHR43550">
    <property type="entry name" value="3-KETODIHYDROSPHINGOSINE REDUCTASE"/>
    <property type="match status" value="1"/>
</dbReference>
<sequence length="266" mass="28590">MRNWPGARVLITGGSSGIGLATARLLTGRGASVVIAARRADVLHSAAQELGPSVRTAVVDVTDRARVRGVVDELTEHGSSPFDVVVMSAGDARPGHFMDLDHDVFRSMMEVNYFGTLNTIQATVPAMLERRSGSIVAVSSVAGILGVFGYTAYSPAKFAVRGLMQSLRDELTPHGIHVGCVFPPDVDTPMLLQEARFKPAETAALSGTIRPLPPEQVARAVVRGIERRRFAIYPDRSTGLLAATSAPLAPIFRAYFDRQIARARRT</sequence>
<dbReference type="EMBL" id="CP079105">
    <property type="protein sequence ID" value="QXQ12404.1"/>
    <property type="molecule type" value="Genomic_DNA"/>
</dbReference>
<evidence type="ECO:0000256" key="8">
    <source>
        <dbReference type="ARBA" id="ARBA00023098"/>
    </source>
</evidence>
<evidence type="ECO:0000256" key="6">
    <source>
        <dbReference type="ARBA" id="ARBA00022919"/>
    </source>
</evidence>
<keyword evidence="10" id="KW-0472">Membrane</keyword>
<comment type="subcellular location">
    <subcellularLocation>
        <location evidence="1">Endoplasmic reticulum</location>
    </subcellularLocation>
</comment>
<dbReference type="SMART" id="SM00822">
    <property type="entry name" value="PKS_KR"/>
    <property type="match status" value="1"/>
</dbReference>
<dbReference type="EC" id="1.1.1.102" evidence="9"/>
<proteinExistence type="predicted"/>
<dbReference type="Pfam" id="PF00106">
    <property type="entry name" value="adh_short"/>
    <property type="match status" value="1"/>
</dbReference>
<dbReference type="SUPFAM" id="SSF51735">
    <property type="entry name" value="NAD(P)-binding Rossmann-fold domains"/>
    <property type="match status" value="1"/>
</dbReference>
<keyword evidence="10" id="KW-1133">Transmembrane helix</keyword>
<keyword evidence="6" id="KW-0746">Sphingolipid metabolism</keyword>
<keyword evidence="13" id="KW-1185">Reference proteome</keyword>
<evidence type="ECO:0000313" key="12">
    <source>
        <dbReference type="EMBL" id="QXQ12404.1"/>
    </source>
</evidence>
<gene>
    <name evidence="12" type="ORF">KV203_10380</name>
</gene>
<dbReference type="Gene3D" id="3.40.50.720">
    <property type="entry name" value="NAD(P)-binding Rossmann-like Domain"/>
    <property type="match status" value="1"/>
</dbReference>
<evidence type="ECO:0000256" key="10">
    <source>
        <dbReference type="SAM" id="Phobius"/>
    </source>
</evidence>
<accession>A0ABX8S3N0</accession>
<comment type="pathway">
    <text evidence="3">Sphingolipid metabolism.</text>
</comment>